<sequence length="344" mass="37687">MNAHTVTYTDPPWLVADGRFDAGRATVEHEVLGGDVDLRFGPHADGRYRIDCPELLERVAGSEILVVYRCQVTPELLDAAGDQLRGIVRQGVGIDNLNVPLLTERGLFGYHVPDYCVDEVAAHTASLGLALERRLIPQHQTLKSGSFAIYAGGTPNRISRRTLGIVGFGRIGRAVAAKLSAFYGQVLVYDPHVGRDLPEGYRAKAVDTLAELLQRSHTVTLHCPLNQETEQMIGADQLRLMRPDAYLLNAARGKLIDPVALGKALNEGWIAGAGLDVFFPENPHDDSRWQPVLEHPATVVTSHRAFLSEDAEASSRRRVAELVRDRLAGRTPTVGLLCDEAVRK</sequence>
<organism evidence="7 8">
    <name type="scientific">Longimycelium tulufanense</name>
    <dbReference type="NCBI Taxonomy" id="907463"/>
    <lineage>
        <taxon>Bacteria</taxon>
        <taxon>Bacillati</taxon>
        <taxon>Actinomycetota</taxon>
        <taxon>Actinomycetes</taxon>
        <taxon>Pseudonocardiales</taxon>
        <taxon>Pseudonocardiaceae</taxon>
        <taxon>Longimycelium</taxon>
    </lineage>
</organism>
<accession>A0A8J3C9X9</accession>
<dbReference type="InterPro" id="IPR050418">
    <property type="entry name" value="D-iso_2-hydroxyacid_DH_PdxB"/>
</dbReference>
<evidence type="ECO:0000256" key="2">
    <source>
        <dbReference type="ARBA" id="ARBA00023002"/>
    </source>
</evidence>
<dbReference type="CDD" id="cd05299">
    <property type="entry name" value="CtBP_dh"/>
    <property type="match status" value="1"/>
</dbReference>
<dbReference type="Pfam" id="PF02826">
    <property type="entry name" value="2-Hacid_dh_C"/>
    <property type="match status" value="1"/>
</dbReference>
<dbReference type="PROSITE" id="PS00065">
    <property type="entry name" value="D_2_HYDROXYACID_DH_1"/>
    <property type="match status" value="1"/>
</dbReference>
<proteinExistence type="inferred from homology"/>
<dbReference type="GO" id="GO:0051287">
    <property type="term" value="F:NAD binding"/>
    <property type="evidence" value="ECO:0007669"/>
    <property type="project" value="InterPro"/>
</dbReference>
<dbReference type="PANTHER" id="PTHR43761:SF1">
    <property type="entry name" value="D-ISOMER SPECIFIC 2-HYDROXYACID DEHYDROGENASE CATALYTIC DOMAIN-CONTAINING PROTEIN-RELATED"/>
    <property type="match status" value="1"/>
</dbReference>
<evidence type="ECO:0000259" key="6">
    <source>
        <dbReference type="Pfam" id="PF02826"/>
    </source>
</evidence>
<evidence type="ECO:0000313" key="8">
    <source>
        <dbReference type="Proteomes" id="UP000637578"/>
    </source>
</evidence>
<keyword evidence="2 4" id="KW-0560">Oxidoreductase</keyword>
<name>A0A8J3C9X9_9PSEU</name>
<dbReference type="GO" id="GO:0016616">
    <property type="term" value="F:oxidoreductase activity, acting on the CH-OH group of donors, NAD or NADP as acceptor"/>
    <property type="evidence" value="ECO:0007669"/>
    <property type="project" value="InterPro"/>
</dbReference>
<dbReference type="SUPFAM" id="SSF52283">
    <property type="entry name" value="Formate/glycerate dehydrogenase catalytic domain-like"/>
    <property type="match status" value="1"/>
</dbReference>
<dbReference type="InterPro" id="IPR043322">
    <property type="entry name" value="CtBP"/>
</dbReference>
<feature type="domain" description="D-isomer specific 2-hydroxyacid dehydrogenase NAD-binding" evidence="6">
    <location>
        <begin position="127"/>
        <end position="305"/>
    </location>
</feature>
<feature type="domain" description="D-isomer specific 2-hydroxyacid dehydrogenase catalytic" evidence="5">
    <location>
        <begin position="54"/>
        <end position="332"/>
    </location>
</feature>
<dbReference type="RefSeq" id="WP_189054490.1">
    <property type="nucleotide sequence ID" value="NZ_BMMK01000003.1"/>
</dbReference>
<keyword evidence="3" id="KW-0520">NAD</keyword>
<comment type="similarity">
    <text evidence="1 4">Belongs to the D-isomer specific 2-hydroxyacid dehydrogenase family.</text>
</comment>
<dbReference type="InterPro" id="IPR006140">
    <property type="entry name" value="D-isomer_DH_NAD-bd"/>
</dbReference>
<dbReference type="PANTHER" id="PTHR43761">
    <property type="entry name" value="D-ISOMER SPECIFIC 2-HYDROXYACID DEHYDROGENASE FAMILY PROTEIN (AFU_ORTHOLOGUE AFUA_1G13630)"/>
    <property type="match status" value="1"/>
</dbReference>
<dbReference type="Pfam" id="PF00389">
    <property type="entry name" value="2-Hacid_dh"/>
    <property type="match status" value="1"/>
</dbReference>
<reference evidence="7" key="2">
    <citation type="submission" date="2020-09" db="EMBL/GenBank/DDBJ databases">
        <authorList>
            <person name="Sun Q."/>
            <person name="Zhou Y."/>
        </authorList>
    </citation>
    <scope>NUCLEOTIDE SEQUENCE</scope>
    <source>
        <strain evidence="7">CGMCC 4.5737</strain>
    </source>
</reference>
<dbReference type="InterPro" id="IPR036291">
    <property type="entry name" value="NAD(P)-bd_dom_sf"/>
</dbReference>
<dbReference type="AlphaFoldDB" id="A0A8J3C9X9"/>
<evidence type="ECO:0000256" key="3">
    <source>
        <dbReference type="ARBA" id="ARBA00023027"/>
    </source>
</evidence>
<protein>
    <submittedName>
        <fullName evidence="7">Dehydrogenase</fullName>
    </submittedName>
</protein>
<evidence type="ECO:0000313" key="7">
    <source>
        <dbReference type="EMBL" id="GGM41536.1"/>
    </source>
</evidence>
<dbReference type="InterPro" id="IPR006139">
    <property type="entry name" value="D-isomer_2_OHA_DH_cat_dom"/>
</dbReference>
<dbReference type="InterPro" id="IPR029752">
    <property type="entry name" value="D-isomer_DH_CS1"/>
</dbReference>
<dbReference type="EMBL" id="BMMK01000003">
    <property type="protein sequence ID" value="GGM41536.1"/>
    <property type="molecule type" value="Genomic_DNA"/>
</dbReference>
<dbReference type="PROSITE" id="PS00671">
    <property type="entry name" value="D_2_HYDROXYACID_DH_3"/>
    <property type="match status" value="1"/>
</dbReference>
<dbReference type="Proteomes" id="UP000637578">
    <property type="component" value="Unassembled WGS sequence"/>
</dbReference>
<dbReference type="GO" id="GO:0003714">
    <property type="term" value="F:transcription corepressor activity"/>
    <property type="evidence" value="ECO:0007669"/>
    <property type="project" value="InterPro"/>
</dbReference>
<gene>
    <name evidence="7" type="ORF">GCM10012275_10660</name>
</gene>
<comment type="caution">
    <text evidence="7">The sequence shown here is derived from an EMBL/GenBank/DDBJ whole genome shotgun (WGS) entry which is preliminary data.</text>
</comment>
<evidence type="ECO:0000259" key="5">
    <source>
        <dbReference type="Pfam" id="PF00389"/>
    </source>
</evidence>
<evidence type="ECO:0000256" key="1">
    <source>
        <dbReference type="ARBA" id="ARBA00005854"/>
    </source>
</evidence>
<reference evidence="7" key="1">
    <citation type="journal article" date="2014" name="Int. J. Syst. Evol. Microbiol.">
        <title>Complete genome sequence of Corynebacterium casei LMG S-19264T (=DSM 44701T), isolated from a smear-ripened cheese.</title>
        <authorList>
            <consortium name="US DOE Joint Genome Institute (JGI-PGF)"/>
            <person name="Walter F."/>
            <person name="Albersmeier A."/>
            <person name="Kalinowski J."/>
            <person name="Ruckert C."/>
        </authorList>
    </citation>
    <scope>NUCLEOTIDE SEQUENCE</scope>
    <source>
        <strain evidence="7">CGMCC 4.5737</strain>
    </source>
</reference>
<keyword evidence="8" id="KW-1185">Reference proteome</keyword>
<dbReference type="SUPFAM" id="SSF51735">
    <property type="entry name" value="NAD(P)-binding Rossmann-fold domains"/>
    <property type="match status" value="1"/>
</dbReference>
<evidence type="ECO:0000256" key="4">
    <source>
        <dbReference type="RuleBase" id="RU003719"/>
    </source>
</evidence>
<dbReference type="InterPro" id="IPR029753">
    <property type="entry name" value="D-isomer_DH_CS"/>
</dbReference>
<dbReference type="Gene3D" id="3.40.50.720">
    <property type="entry name" value="NAD(P)-binding Rossmann-like Domain"/>
    <property type="match status" value="2"/>
</dbReference>